<evidence type="ECO:0000259" key="2">
    <source>
        <dbReference type="PROSITE" id="PS50888"/>
    </source>
</evidence>
<dbReference type="OrthoDB" id="10039134at2759"/>
<organism evidence="3 4">
    <name type="scientific">Folsomia candida</name>
    <name type="common">Springtail</name>
    <dbReference type="NCBI Taxonomy" id="158441"/>
    <lineage>
        <taxon>Eukaryota</taxon>
        <taxon>Metazoa</taxon>
        <taxon>Ecdysozoa</taxon>
        <taxon>Arthropoda</taxon>
        <taxon>Hexapoda</taxon>
        <taxon>Collembola</taxon>
        <taxon>Entomobryomorpha</taxon>
        <taxon>Isotomoidea</taxon>
        <taxon>Isotomidae</taxon>
        <taxon>Proisotominae</taxon>
        <taxon>Folsomia</taxon>
    </lineage>
</organism>
<evidence type="ECO:0000313" key="3">
    <source>
        <dbReference type="EMBL" id="OXA55450.1"/>
    </source>
</evidence>
<feature type="compositionally biased region" description="Low complexity" evidence="1">
    <location>
        <begin position="108"/>
        <end position="119"/>
    </location>
</feature>
<gene>
    <name evidence="3" type="ORF">Fcan01_09400</name>
</gene>
<dbReference type="EMBL" id="LNIX01000004">
    <property type="protein sequence ID" value="OXA55450.1"/>
    <property type="molecule type" value="Genomic_DNA"/>
</dbReference>
<sequence length="298" mass="32776">MKGRVTFSKVMIVNTMTGIRKESNKLSTTTRGRKRPVRDLLRDDLPDDIPDDIPDSLIKDIFNDEEIHMAADNLLHIREEDLDEYDESSDGDNSNSFNYSLKDFGLGSCSSGASEEGSTSGRGGGTSSSGGTANGKRRYKRSSEGQGGSQSCGDDANEGNGSEASEKSRGRGDGYDGKRKQVLSARERNLRRLESNERERQRMHSLNDAFQQLREVIPHVAMARKLSKIETLTLAKHYIMALTNVICDMRGDEKPYKFLEELASAGGEGVDEDEETDLEDNSNNANNFNMSSPASAAT</sequence>
<accession>A0A226EDF2</accession>
<dbReference type="GO" id="GO:0045944">
    <property type="term" value="P:positive regulation of transcription by RNA polymerase II"/>
    <property type="evidence" value="ECO:0007669"/>
    <property type="project" value="TreeGrafter"/>
</dbReference>
<comment type="caution">
    <text evidence="3">The sequence shown here is derived from an EMBL/GenBank/DDBJ whole genome shotgun (WGS) entry which is preliminary data.</text>
</comment>
<feature type="domain" description="BHLH" evidence="2">
    <location>
        <begin position="190"/>
        <end position="242"/>
    </location>
</feature>
<feature type="compositionally biased region" description="Low complexity" evidence="1">
    <location>
        <begin position="281"/>
        <end position="298"/>
    </location>
</feature>
<dbReference type="GO" id="GO:0046983">
    <property type="term" value="F:protein dimerization activity"/>
    <property type="evidence" value="ECO:0007669"/>
    <property type="project" value="InterPro"/>
</dbReference>
<dbReference type="Pfam" id="PF00010">
    <property type="entry name" value="HLH"/>
    <property type="match status" value="1"/>
</dbReference>
<evidence type="ECO:0000256" key="1">
    <source>
        <dbReference type="SAM" id="MobiDB-lite"/>
    </source>
</evidence>
<feature type="compositionally biased region" description="Acidic residues" evidence="1">
    <location>
        <begin position="269"/>
        <end position="280"/>
    </location>
</feature>
<feature type="region of interest" description="Disordered" evidence="1">
    <location>
        <begin position="264"/>
        <end position="298"/>
    </location>
</feature>
<protein>
    <submittedName>
        <fullName evidence="3">Protein dimmed</fullName>
    </submittedName>
</protein>
<reference evidence="3 4" key="1">
    <citation type="submission" date="2015-12" db="EMBL/GenBank/DDBJ databases">
        <title>The genome of Folsomia candida.</title>
        <authorList>
            <person name="Faddeeva A."/>
            <person name="Derks M.F."/>
            <person name="Anvar Y."/>
            <person name="Smit S."/>
            <person name="Van Straalen N."/>
            <person name="Roelofs D."/>
        </authorList>
    </citation>
    <scope>NUCLEOTIDE SEQUENCE [LARGE SCALE GENOMIC DNA]</scope>
    <source>
        <strain evidence="3 4">VU population</strain>
        <tissue evidence="3">Whole body</tissue>
    </source>
</reference>
<dbReference type="Proteomes" id="UP000198287">
    <property type="component" value="Unassembled WGS sequence"/>
</dbReference>
<dbReference type="InterPro" id="IPR036638">
    <property type="entry name" value="HLH_DNA-bd_sf"/>
</dbReference>
<dbReference type="SUPFAM" id="SSF47459">
    <property type="entry name" value="HLH, helix-loop-helix DNA-binding domain"/>
    <property type="match status" value="1"/>
</dbReference>
<dbReference type="CDD" id="cd19712">
    <property type="entry name" value="bHLH_TS_dimmed_like"/>
    <property type="match status" value="1"/>
</dbReference>
<dbReference type="GO" id="GO:0007423">
    <property type="term" value="P:sensory organ development"/>
    <property type="evidence" value="ECO:0007669"/>
    <property type="project" value="TreeGrafter"/>
</dbReference>
<dbReference type="GO" id="GO:0005634">
    <property type="term" value="C:nucleus"/>
    <property type="evidence" value="ECO:0007669"/>
    <property type="project" value="TreeGrafter"/>
</dbReference>
<dbReference type="GO" id="GO:0070888">
    <property type="term" value="F:E-box binding"/>
    <property type="evidence" value="ECO:0007669"/>
    <property type="project" value="TreeGrafter"/>
</dbReference>
<dbReference type="PANTHER" id="PTHR19290">
    <property type="entry name" value="BASIC HELIX-LOOP-HELIX PROTEIN NEUROGENIN-RELATED"/>
    <property type="match status" value="1"/>
</dbReference>
<keyword evidence="4" id="KW-1185">Reference proteome</keyword>
<name>A0A226EDF2_FOLCA</name>
<dbReference type="InterPro" id="IPR011598">
    <property type="entry name" value="bHLH_dom"/>
</dbReference>
<dbReference type="Gene3D" id="4.10.280.10">
    <property type="entry name" value="Helix-loop-helix DNA-binding domain"/>
    <property type="match status" value="1"/>
</dbReference>
<feature type="region of interest" description="Disordered" evidence="1">
    <location>
        <begin position="24"/>
        <end position="49"/>
    </location>
</feature>
<dbReference type="SMART" id="SM00353">
    <property type="entry name" value="HLH"/>
    <property type="match status" value="1"/>
</dbReference>
<dbReference type="PANTHER" id="PTHR19290:SF167">
    <property type="entry name" value="PROTEIN DIMMED"/>
    <property type="match status" value="1"/>
</dbReference>
<feature type="compositionally biased region" description="Basic and acidic residues" evidence="1">
    <location>
        <begin position="164"/>
        <end position="182"/>
    </location>
</feature>
<dbReference type="PROSITE" id="PS50888">
    <property type="entry name" value="BHLH"/>
    <property type="match status" value="1"/>
</dbReference>
<dbReference type="GO" id="GO:0000981">
    <property type="term" value="F:DNA-binding transcription factor activity, RNA polymerase II-specific"/>
    <property type="evidence" value="ECO:0007669"/>
    <property type="project" value="TreeGrafter"/>
</dbReference>
<feature type="region of interest" description="Disordered" evidence="1">
    <location>
        <begin position="108"/>
        <end position="182"/>
    </location>
</feature>
<proteinExistence type="predicted"/>
<dbReference type="InterPro" id="IPR050359">
    <property type="entry name" value="bHLH_transcription_factors"/>
</dbReference>
<dbReference type="GO" id="GO:0061564">
    <property type="term" value="P:axon development"/>
    <property type="evidence" value="ECO:0007669"/>
    <property type="project" value="TreeGrafter"/>
</dbReference>
<dbReference type="AlphaFoldDB" id="A0A226EDF2"/>
<evidence type="ECO:0000313" key="4">
    <source>
        <dbReference type="Proteomes" id="UP000198287"/>
    </source>
</evidence>